<accession>A0A345L6N6</accession>
<evidence type="ECO:0000313" key="2">
    <source>
        <dbReference type="Proteomes" id="UP000260583"/>
    </source>
</evidence>
<evidence type="ECO:0000313" key="1">
    <source>
        <dbReference type="EMBL" id="AXH50938.1"/>
    </source>
</evidence>
<organism evidence="1 2">
    <name type="scientific">Serratia phage Scapp</name>
    <dbReference type="NCBI Taxonomy" id="2282409"/>
    <lineage>
        <taxon>Viruses</taxon>
        <taxon>Duplodnaviria</taxon>
        <taxon>Heunggongvirae</taxon>
        <taxon>Uroviricota</taxon>
        <taxon>Caudoviricetes</taxon>
        <taxon>Scappvirus</taxon>
        <taxon>Scappvirus scapp</taxon>
    </lineage>
</organism>
<keyword evidence="2" id="KW-1185">Reference proteome</keyword>
<reference evidence="2" key="1">
    <citation type="submission" date="2018-06" db="EMBL/GenBank/DDBJ databases">
        <title>Complete genome of Serratia marcescens Siphophage Scapp.</title>
        <authorList>
            <person name="Koehler B.T."/>
            <person name="Bonasera R."/>
            <person name="Liu M."/>
            <person name="Kongari R."/>
        </authorList>
    </citation>
    <scope>NUCLEOTIDE SEQUENCE [LARGE SCALE GENOMIC DNA]</scope>
</reference>
<protein>
    <submittedName>
        <fullName evidence="1">Uncharacterized protein</fullName>
    </submittedName>
</protein>
<dbReference type="EMBL" id="MH553517">
    <property type="protein sequence ID" value="AXH50938.1"/>
    <property type="molecule type" value="Genomic_DNA"/>
</dbReference>
<gene>
    <name evidence="1" type="ORF">CPT_Scapp_009</name>
</gene>
<sequence length="61" mass="7229">MACKCKVKRRDNWRIIDYRCNYSAFNGYRYTPSDYSSITCLKCGSVWRSKSSYVDTLQARL</sequence>
<name>A0A345L6N6_9CAUD</name>
<proteinExistence type="predicted"/>
<dbReference type="Proteomes" id="UP000260583">
    <property type="component" value="Segment"/>
</dbReference>